<accession>A0ABW5ZPG9</accession>
<sequence length="660" mass="78542">MQEDKYKGEILSFYELLNKHRIEIPIIQRDYAQGRKDKQEIRLKFLNALLTSIEEENPIKLDFIYGSNVKETFQPLDGQQRLTTLFLLHWYGANREKLLTTEKISVLGKFSYETRITSRDFCSSLVSNDIEIFKETSLSSEIIDSSWFFLSWKKDPTIDAMLRTLDDIHNLFFNIPDLWSKLISNKNLISFYHVELENIGLTDDLYIKMNARGKLLSSFENFKAGFQKHINDNNWEKGKSLKSTFVFKIDTIWTDFFWNNFKKDNRIDDALIRFISTISMIRQSIERKGKTDERLSIIRGLQDNPNFVRPLLFDEIDFQYLIKYFELYNEKFQVISDLNLNFPFWQHKPKTNFLKEVVFEDENASYTQKLLFFAQAEYFLVNEIIDPDKYSDWIRVIRNLVSRGDIERNGNRPTIARSPAAFDGLINLISELSLGCKDIYLHLATVDSIKSTFAKEQVEEERVKAKLIIDKESRKNTIFQIEDNDLLRGRLEFPFHCINFNGNIEEFNDNLFQDIQSIFSKYFKEESIISNDLRRAFLTIEVDGKYEYYNYWWSLWYVVYSVKRCLIDSFRELEYYMYSEYNNYFKKLILELRQTDLKQIIANFEPPENFPNWKTRLIKESELLDKKSKSNYIAILEDNSSCYLLKSVRPRDEEGSVQIL</sequence>
<dbReference type="Proteomes" id="UP001597548">
    <property type="component" value="Unassembled WGS sequence"/>
</dbReference>
<reference evidence="3" key="1">
    <citation type="journal article" date="2019" name="Int. J. Syst. Evol. Microbiol.">
        <title>The Global Catalogue of Microorganisms (GCM) 10K type strain sequencing project: providing services to taxonomists for standard genome sequencing and annotation.</title>
        <authorList>
            <consortium name="The Broad Institute Genomics Platform"/>
            <consortium name="The Broad Institute Genome Sequencing Center for Infectious Disease"/>
            <person name="Wu L."/>
            <person name="Ma J."/>
        </authorList>
    </citation>
    <scope>NUCLEOTIDE SEQUENCE [LARGE SCALE GENOMIC DNA]</scope>
    <source>
        <strain evidence="3">KCTC 32514</strain>
    </source>
</reference>
<gene>
    <name evidence="2" type="ORF">ACFS29_04400</name>
</gene>
<evidence type="ECO:0000259" key="1">
    <source>
        <dbReference type="Pfam" id="PF03235"/>
    </source>
</evidence>
<dbReference type="InterPro" id="IPR004919">
    <property type="entry name" value="GmrSD_N"/>
</dbReference>
<keyword evidence="3" id="KW-1185">Reference proteome</keyword>
<evidence type="ECO:0000313" key="2">
    <source>
        <dbReference type="EMBL" id="MFD2914869.1"/>
    </source>
</evidence>
<organism evidence="2 3">
    <name type="scientific">Psychroserpens luteus</name>
    <dbReference type="NCBI Taxonomy" id="1434066"/>
    <lineage>
        <taxon>Bacteria</taxon>
        <taxon>Pseudomonadati</taxon>
        <taxon>Bacteroidota</taxon>
        <taxon>Flavobacteriia</taxon>
        <taxon>Flavobacteriales</taxon>
        <taxon>Flavobacteriaceae</taxon>
        <taxon>Psychroserpens</taxon>
    </lineage>
</organism>
<dbReference type="RefSeq" id="WP_194507462.1">
    <property type="nucleotide sequence ID" value="NZ_JADILU010000003.1"/>
</dbReference>
<name>A0ABW5ZPG9_9FLAO</name>
<dbReference type="Pfam" id="PF03235">
    <property type="entry name" value="GmrSD_N"/>
    <property type="match status" value="1"/>
</dbReference>
<evidence type="ECO:0000313" key="3">
    <source>
        <dbReference type="Proteomes" id="UP001597548"/>
    </source>
</evidence>
<comment type="caution">
    <text evidence="2">The sequence shown here is derived from an EMBL/GenBank/DDBJ whole genome shotgun (WGS) entry which is preliminary data.</text>
</comment>
<protein>
    <submittedName>
        <fullName evidence="2">DUF262 domain-containing protein</fullName>
    </submittedName>
</protein>
<dbReference type="EMBL" id="JBHUOS010000001">
    <property type="protein sequence ID" value="MFD2914869.1"/>
    <property type="molecule type" value="Genomic_DNA"/>
</dbReference>
<proteinExistence type="predicted"/>
<feature type="domain" description="GmrSD restriction endonucleases N-terminal" evidence="1">
    <location>
        <begin position="15"/>
        <end position="225"/>
    </location>
</feature>